<keyword evidence="2" id="KW-1185">Reference proteome</keyword>
<dbReference type="Proteomes" id="UP001144096">
    <property type="component" value="Unassembled WGS sequence"/>
</dbReference>
<evidence type="ECO:0000313" key="1">
    <source>
        <dbReference type="EMBL" id="MCR6488802.1"/>
    </source>
</evidence>
<proteinExistence type="predicted"/>
<organism evidence="1 2">
    <name type="scientific">Amycolatopsis iheyensis</name>
    <dbReference type="NCBI Taxonomy" id="2945988"/>
    <lineage>
        <taxon>Bacteria</taxon>
        <taxon>Bacillati</taxon>
        <taxon>Actinomycetota</taxon>
        <taxon>Actinomycetes</taxon>
        <taxon>Pseudonocardiales</taxon>
        <taxon>Pseudonocardiaceae</taxon>
        <taxon>Amycolatopsis</taxon>
    </lineage>
</organism>
<protein>
    <submittedName>
        <fullName evidence="1">Uncharacterized protein</fullName>
    </submittedName>
</protein>
<dbReference type="AlphaFoldDB" id="A0A9X2NJ62"/>
<name>A0A9X2NJ62_9PSEU</name>
<reference evidence="1" key="1">
    <citation type="submission" date="2022-06" db="EMBL/GenBank/DDBJ databases">
        <title>Amycolatopsis iheyaensis sp. nov., a new species of the genus Amycolatopsis isolated from soil in Iheya island, Japan.</title>
        <authorList>
            <person name="Ngamcharungchit C."/>
            <person name="Kanto H."/>
            <person name="Take A."/>
            <person name="Intra B."/>
            <person name="Matsumoto A."/>
            <person name="Panbangred W."/>
            <person name="Inahashi Y."/>
        </authorList>
    </citation>
    <scope>NUCLEOTIDE SEQUENCE</scope>
    <source>
        <strain evidence="1">OK19-0408</strain>
    </source>
</reference>
<gene>
    <name evidence="1" type="ORF">M8542_38845</name>
</gene>
<dbReference type="EMBL" id="JAMXQV010000028">
    <property type="protein sequence ID" value="MCR6488802.1"/>
    <property type="molecule type" value="Genomic_DNA"/>
</dbReference>
<dbReference type="RefSeq" id="WP_257925371.1">
    <property type="nucleotide sequence ID" value="NZ_JAMXQV010000028.1"/>
</dbReference>
<sequence>MISRPRMLLSVAGVAVALALVLTLVLILGDDGSPNPAPPAPEAGLDSLVTDFTSGLSADQPYRSPKADERRTAAAGFAAILDHRGTADFEKLGFSVRDGVDPATGRAYTIAVDKPGSERAWGMYVIDRTAPPSLVVEVPHPAFDLRTELFGVDLFRKVPGAVLLIAGAHRKADDSKADVAHEEDSVFHVVASGLAGRGLAQVQLHGFHDQNLPSTDIVLSSGATLAGDAARRAAERLTADGFQVCRAWEERCKGLEGTTNVQGKMAATDGTVFLHVEMSRTVRESPQRRADVVRALTEADLTKP</sequence>
<evidence type="ECO:0000313" key="2">
    <source>
        <dbReference type="Proteomes" id="UP001144096"/>
    </source>
</evidence>
<accession>A0A9X2NJ62</accession>
<comment type="caution">
    <text evidence="1">The sequence shown here is derived from an EMBL/GenBank/DDBJ whole genome shotgun (WGS) entry which is preliminary data.</text>
</comment>